<evidence type="ECO:0000256" key="1">
    <source>
        <dbReference type="ARBA" id="ARBA00007689"/>
    </source>
</evidence>
<evidence type="ECO:0000259" key="2">
    <source>
        <dbReference type="Pfam" id="PF03795"/>
    </source>
</evidence>
<dbReference type="InterPro" id="IPR011008">
    <property type="entry name" value="Dimeric_a/b-barrel"/>
</dbReference>
<gene>
    <name evidence="3" type="ORF">BLA60_22770</name>
</gene>
<dbReference type="OrthoDB" id="668782at2"/>
<comment type="caution">
    <text evidence="3">The sequence shown here is derived from an EMBL/GenBank/DDBJ whole genome shotgun (WGS) entry which is preliminary data.</text>
</comment>
<sequence>MTEYFLTVPHDTATEPTMESMAEMDPVEMEALIARVDGFNTALKDAGAFRYAGGLHPPSTAKTVEVTSGETVVRDEPFVQAKEYVGGFWVIDVADLDAALTWAGQASEVLGIRIEVREMQ</sequence>
<protein>
    <recommendedName>
        <fullName evidence="2">YCII-related domain-containing protein</fullName>
    </recommendedName>
</protein>
<dbReference type="PANTHER" id="PTHR35174">
    <property type="entry name" value="BLL7171 PROTEIN-RELATED"/>
    <property type="match status" value="1"/>
</dbReference>
<proteinExistence type="inferred from homology"/>
<dbReference type="PANTHER" id="PTHR35174:SF4">
    <property type="entry name" value="BLL7163 PROTEIN"/>
    <property type="match status" value="1"/>
</dbReference>
<dbReference type="AlphaFoldDB" id="A0A7Z0WJN4"/>
<feature type="domain" description="YCII-related" evidence="2">
    <location>
        <begin position="30"/>
        <end position="109"/>
    </location>
</feature>
<evidence type="ECO:0000313" key="4">
    <source>
        <dbReference type="Proteomes" id="UP000185696"/>
    </source>
</evidence>
<dbReference type="Pfam" id="PF03795">
    <property type="entry name" value="YCII"/>
    <property type="match status" value="1"/>
</dbReference>
<keyword evidence="4" id="KW-1185">Reference proteome</keyword>
<evidence type="ECO:0000313" key="3">
    <source>
        <dbReference type="EMBL" id="OLF08825.1"/>
    </source>
</evidence>
<dbReference type="InterPro" id="IPR005545">
    <property type="entry name" value="YCII"/>
</dbReference>
<reference evidence="3 4" key="1">
    <citation type="submission" date="2016-12" db="EMBL/GenBank/DDBJ databases">
        <title>The draft genome sequence of Actinophytocola xinjiangensis.</title>
        <authorList>
            <person name="Wang W."/>
            <person name="Yuan L."/>
        </authorList>
    </citation>
    <scope>NUCLEOTIDE SEQUENCE [LARGE SCALE GENOMIC DNA]</scope>
    <source>
        <strain evidence="3 4">CGMCC 4.4663</strain>
    </source>
</reference>
<accession>A0A7Z0WJN4</accession>
<name>A0A7Z0WJN4_9PSEU</name>
<dbReference type="SUPFAM" id="SSF54909">
    <property type="entry name" value="Dimeric alpha+beta barrel"/>
    <property type="match status" value="1"/>
</dbReference>
<dbReference type="Proteomes" id="UP000185696">
    <property type="component" value="Unassembled WGS sequence"/>
</dbReference>
<organism evidence="3 4">
    <name type="scientific">Actinophytocola xinjiangensis</name>
    <dbReference type="NCBI Taxonomy" id="485602"/>
    <lineage>
        <taxon>Bacteria</taxon>
        <taxon>Bacillati</taxon>
        <taxon>Actinomycetota</taxon>
        <taxon>Actinomycetes</taxon>
        <taxon>Pseudonocardiales</taxon>
        <taxon>Pseudonocardiaceae</taxon>
    </lineage>
</organism>
<dbReference type="Gene3D" id="3.30.70.1060">
    <property type="entry name" value="Dimeric alpha+beta barrel"/>
    <property type="match status" value="1"/>
</dbReference>
<comment type="similarity">
    <text evidence="1">Belongs to the YciI family.</text>
</comment>
<dbReference type="EMBL" id="MSIF01000011">
    <property type="protein sequence ID" value="OLF08825.1"/>
    <property type="molecule type" value="Genomic_DNA"/>
</dbReference>
<dbReference type="RefSeq" id="WP_075134981.1">
    <property type="nucleotide sequence ID" value="NZ_MSIF01000011.1"/>
</dbReference>